<name>A0A7J6X4U2_THATH</name>
<dbReference type="EMBL" id="JABWDY010006596">
    <property type="protein sequence ID" value="KAF5203580.1"/>
    <property type="molecule type" value="Genomic_DNA"/>
</dbReference>
<gene>
    <name evidence="2" type="ORF">FRX31_006832</name>
</gene>
<comment type="caution">
    <text evidence="2">The sequence shown here is derived from an EMBL/GenBank/DDBJ whole genome shotgun (WGS) entry which is preliminary data.</text>
</comment>
<dbReference type="AlphaFoldDB" id="A0A7J6X4U2"/>
<dbReference type="Proteomes" id="UP000554482">
    <property type="component" value="Unassembled WGS sequence"/>
</dbReference>
<accession>A0A7J6X4U2</accession>
<keyword evidence="1" id="KW-0175">Coiled coil</keyword>
<evidence type="ECO:0000313" key="3">
    <source>
        <dbReference type="Proteomes" id="UP000554482"/>
    </source>
</evidence>
<proteinExistence type="predicted"/>
<sequence>VSTTLLDFTDEEKELLLLEENNTKYEAEIGPTVLLDFTEEEKRFVQLKENNTKYEDEIGRLMAENAALKHKVGVQGIEIKSLNAQLADLTSVKEVEIAAARGEKGFSNVSVGDNERKMAKESQRSINKGKDIVIDIEKEIGVDEMLFAIKNVKMKDLRNCKILHF</sequence>
<feature type="non-terminal residue" evidence="2">
    <location>
        <position position="1"/>
    </location>
</feature>
<evidence type="ECO:0000313" key="2">
    <source>
        <dbReference type="EMBL" id="KAF5203580.1"/>
    </source>
</evidence>
<protein>
    <submittedName>
        <fullName evidence="2">Uncharacterized protein</fullName>
    </submittedName>
</protein>
<organism evidence="2 3">
    <name type="scientific">Thalictrum thalictroides</name>
    <name type="common">Rue-anemone</name>
    <name type="synonym">Anemone thalictroides</name>
    <dbReference type="NCBI Taxonomy" id="46969"/>
    <lineage>
        <taxon>Eukaryota</taxon>
        <taxon>Viridiplantae</taxon>
        <taxon>Streptophyta</taxon>
        <taxon>Embryophyta</taxon>
        <taxon>Tracheophyta</taxon>
        <taxon>Spermatophyta</taxon>
        <taxon>Magnoliopsida</taxon>
        <taxon>Ranunculales</taxon>
        <taxon>Ranunculaceae</taxon>
        <taxon>Thalictroideae</taxon>
        <taxon>Thalictrum</taxon>
    </lineage>
</organism>
<reference evidence="2 3" key="1">
    <citation type="submission" date="2020-06" db="EMBL/GenBank/DDBJ databases">
        <title>Transcriptomic and genomic resources for Thalictrum thalictroides and T. hernandezii: Facilitating candidate gene discovery in an emerging model plant lineage.</title>
        <authorList>
            <person name="Arias T."/>
            <person name="Riano-Pachon D.M."/>
            <person name="Di Stilio V.S."/>
        </authorList>
    </citation>
    <scope>NUCLEOTIDE SEQUENCE [LARGE SCALE GENOMIC DNA]</scope>
    <source>
        <strain evidence="3">cv. WT478/WT964</strain>
        <tissue evidence="2">Leaves</tissue>
    </source>
</reference>
<evidence type="ECO:0000256" key="1">
    <source>
        <dbReference type="SAM" id="Coils"/>
    </source>
</evidence>
<feature type="coiled-coil region" evidence="1">
    <location>
        <begin position="8"/>
        <end position="71"/>
    </location>
</feature>
<keyword evidence="3" id="KW-1185">Reference proteome</keyword>